<keyword evidence="3 5" id="KW-0378">Hydrolase</keyword>
<evidence type="ECO:0000313" key="5">
    <source>
        <dbReference type="EMBL" id="MBB5987172.1"/>
    </source>
</evidence>
<keyword evidence="4" id="KW-0460">Magnesium</keyword>
<dbReference type="Pfam" id="PF00459">
    <property type="entry name" value="Inositol_P"/>
    <property type="match status" value="1"/>
</dbReference>
<dbReference type="InterPro" id="IPR000760">
    <property type="entry name" value="Inositol_monophosphatase-like"/>
</dbReference>
<evidence type="ECO:0000256" key="2">
    <source>
        <dbReference type="ARBA" id="ARBA00022723"/>
    </source>
</evidence>
<dbReference type="Gene3D" id="3.30.540.10">
    <property type="entry name" value="Fructose-1,6-Bisphosphatase, subunit A, domain 1"/>
    <property type="match status" value="1"/>
</dbReference>
<evidence type="ECO:0000256" key="4">
    <source>
        <dbReference type="ARBA" id="ARBA00022842"/>
    </source>
</evidence>
<protein>
    <submittedName>
        <fullName evidence="5">Myo-inositol-1(Or 4)-monophosphatase</fullName>
        <ecNumber evidence="5">3.1.3.25</ecNumber>
    </submittedName>
</protein>
<dbReference type="PANTHER" id="PTHR20854:SF4">
    <property type="entry name" value="INOSITOL-1-MONOPHOSPHATASE-RELATED"/>
    <property type="match status" value="1"/>
</dbReference>
<dbReference type="PROSITE" id="PS00629">
    <property type="entry name" value="IMP_1"/>
    <property type="match status" value="1"/>
</dbReference>
<evidence type="ECO:0000313" key="6">
    <source>
        <dbReference type="Proteomes" id="UP001138540"/>
    </source>
</evidence>
<dbReference type="PROSITE" id="PS00630">
    <property type="entry name" value="IMP_2"/>
    <property type="match status" value="1"/>
</dbReference>
<keyword evidence="2" id="KW-0479">Metal-binding</keyword>
<reference evidence="5 6" key="1">
    <citation type="submission" date="2020-08" db="EMBL/GenBank/DDBJ databases">
        <title>Exploring microbial biodiversity for novel pathways involved in the catabolism of aromatic compounds derived from lignin.</title>
        <authorList>
            <person name="Elkins J."/>
        </authorList>
    </citation>
    <scope>NUCLEOTIDE SEQUENCE [LARGE SCALE GENOMIC DNA]</scope>
    <source>
        <strain evidence="5 6">B1D3A</strain>
    </source>
</reference>
<dbReference type="EC" id="3.1.3.25" evidence="5"/>
<keyword evidence="6" id="KW-1185">Reference proteome</keyword>
<dbReference type="GO" id="GO:0052834">
    <property type="term" value="F:inositol monophosphate phosphatase activity"/>
    <property type="evidence" value="ECO:0007669"/>
    <property type="project" value="UniProtKB-EC"/>
</dbReference>
<comment type="similarity">
    <text evidence="1">Belongs to the inositol monophosphatase superfamily.</text>
</comment>
<dbReference type="EMBL" id="JACHKA010000001">
    <property type="protein sequence ID" value="MBB5987172.1"/>
    <property type="molecule type" value="Genomic_DNA"/>
</dbReference>
<dbReference type="PRINTS" id="PR00377">
    <property type="entry name" value="IMPHPHTASES"/>
</dbReference>
<sequence length="265" mass="27937">MPANNRLLPDLLAIADEAAARAMLDWAPGEPSRKAWEKVPGEPVCEADLAVDALLRARLGALLPDAAWLSEESAETPGRSDAPLAWVVDPIDGTRDFVRGRTGWAISIALVEAGDVQLGVLAAPARQERWWAARGAGAFRNGARLAVGAQATLAGARVPLDTMRGVDMDYRMVPKPNGIALRMAMVAGNEADLVAGLRLSGEWDIAAATLIAQEAGAIVTDALGDPIRFNKPDPRVPGLLCGVPAIHEAGLARLRERALKMRGAG</sequence>
<dbReference type="RefSeq" id="WP_184155508.1">
    <property type="nucleotide sequence ID" value="NZ_JACHKA010000001.1"/>
</dbReference>
<gene>
    <name evidence="5" type="ORF">HNP60_003146</name>
</gene>
<dbReference type="CDD" id="cd01638">
    <property type="entry name" value="CysQ"/>
    <property type="match status" value="1"/>
</dbReference>
<comment type="caution">
    <text evidence="5">The sequence shown here is derived from an EMBL/GenBank/DDBJ whole genome shotgun (WGS) entry which is preliminary data.</text>
</comment>
<organism evidence="5 6">
    <name type="scientific">Sphingobium lignivorans</name>
    <dbReference type="NCBI Taxonomy" id="2735886"/>
    <lineage>
        <taxon>Bacteria</taxon>
        <taxon>Pseudomonadati</taxon>
        <taxon>Pseudomonadota</taxon>
        <taxon>Alphaproteobacteria</taxon>
        <taxon>Sphingomonadales</taxon>
        <taxon>Sphingomonadaceae</taxon>
        <taxon>Sphingobium</taxon>
    </lineage>
</organism>
<evidence type="ECO:0000256" key="1">
    <source>
        <dbReference type="ARBA" id="ARBA00009759"/>
    </source>
</evidence>
<dbReference type="PANTHER" id="PTHR20854">
    <property type="entry name" value="INOSITOL MONOPHOSPHATASE"/>
    <property type="match status" value="1"/>
</dbReference>
<dbReference type="Gene3D" id="3.40.190.80">
    <property type="match status" value="1"/>
</dbReference>
<name>A0ABR6NKJ3_9SPHN</name>
<dbReference type="InterPro" id="IPR020583">
    <property type="entry name" value="Inositol_monoP_metal-BS"/>
</dbReference>
<dbReference type="SUPFAM" id="SSF56655">
    <property type="entry name" value="Carbohydrate phosphatase"/>
    <property type="match status" value="1"/>
</dbReference>
<dbReference type="Proteomes" id="UP001138540">
    <property type="component" value="Unassembled WGS sequence"/>
</dbReference>
<proteinExistence type="inferred from homology"/>
<dbReference type="InterPro" id="IPR020550">
    <property type="entry name" value="Inositol_monophosphatase_CS"/>
</dbReference>
<accession>A0ABR6NKJ3</accession>
<evidence type="ECO:0000256" key="3">
    <source>
        <dbReference type="ARBA" id="ARBA00022801"/>
    </source>
</evidence>